<reference evidence="12" key="1">
    <citation type="journal article" date="2018" name="Algal Res.">
        <title>Characterization of plant carbon substrate utilization by Auxenochlorella protothecoides.</title>
        <authorList>
            <person name="Vogler B.W."/>
            <person name="Starkenburg S.R."/>
            <person name="Sudasinghe N."/>
            <person name="Schambach J.Y."/>
            <person name="Rollin J.A."/>
            <person name="Pattathil S."/>
            <person name="Barry A.N."/>
        </authorList>
    </citation>
    <scope>NUCLEOTIDE SEQUENCE [LARGE SCALE GENOMIC DNA]</scope>
    <source>
        <strain evidence="12">UTEX 25</strain>
    </source>
</reference>
<comment type="similarity">
    <text evidence="3">Belongs to the glycosyl hydrolase 5 (cellulase A) family.</text>
</comment>
<gene>
    <name evidence="11" type="ORF">APUTEX25_000814</name>
</gene>
<evidence type="ECO:0000256" key="3">
    <source>
        <dbReference type="ARBA" id="ARBA00005641"/>
    </source>
</evidence>
<evidence type="ECO:0000256" key="7">
    <source>
        <dbReference type="ARBA" id="ARBA00022801"/>
    </source>
</evidence>
<evidence type="ECO:0000256" key="4">
    <source>
        <dbReference type="ARBA" id="ARBA00012706"/>
    </source>
</evidence>
<evidence type="ECO:0000256" key="6">
    <source>
        <dbReference type="ARBA" id="ARBA00022729"/>
    </source>
</evidence>
<comment type="caution">
    <text evidence="11">The sequence shown here is derived from an EMBL/GenBank/DDBJ whole genome shotgun (WGS) entry which is preliminary data.</text>
</comment>
<dbReference type="Pfam" id="PF26410">
    <property type="entry name" value="GH5_mannosidase"/>
    <property type="match status" value="1"/>
</dbReference>
<evidence type="ECO:0000313" key="11">
    <source>
        <dbReference type="EMBL" id="RMZ52695.1"/>
    </source>
</evidence>
<dbReference type="GO" id="GO:0005576">
    <property type="term" value="C:extracellular region"/>
    <property type="evidence" value="ECO:0007669"/>
    <property type="project" value="UniProtKB-SubCell"/>
</dbReference>
<dbReference type="SUPFAM" id="SSF53335">
    <property type="entry name" value="S-adenosyl-L-methionine-dependent methyltransferases"/>
    <property type="match status" value="1"/>
</dbReference>
<sequence>VHLCLILAILPYALSTTVSSVSRIAGEVSLDPIVGTERRILNQVEADASSPAFAFVKVAGKQFSVGGKAWYPAGTNAFYAAQTDIMSSADVYLMFKAHAAQGVKVIRVFAHSDGYGFPDNIKTPNPIQPRLGVYNENALMRLDLVIAAAASTGIRLVLVFTNFEPFYGGIQWYVNEAVGQGQSKNLFYTHPNCKLYYKKYVNMLINRRNTVTGVIYRDDPTIFAWNLMNEPHTTDNYEINQGKKPGQIVAAWISEMAAFVKSIDSNHLLTTGEEGYRVRGDTSCCTNNWLNGGVKGVDFDTNVADRNIDFATVHAYPDNWGIAASDYKWYGPNFLADRARIAHAAGKPIVMEEYGSREGYLSSRNELLYYLQDQANALGYAGSMVWSLRHLDSQTGGYVFSYSQDGAAAVKAQLAYAARISASWGKCSESWMSGYCLRSCGKCSCTGGATCSDVAPSAAYSCAQQAAWGKCNESWMAGKCNKSGFVLATERPVRDGIRMDRSEVVRREYTFGDTSLSIYSRKYAEDTTKVSISMQLTVEQIWGSEKEVAVGKETGAAAPAPDLLGLDIWPGALALCNYLAMHPSLVGCRRVLELGAGMGLPALLAAKLGCSSALLTDYEPLVLELAAENIRLNGVGDIAATHRLDWEDPQGTLAPGHPHSFHVVLAADVLYISDIVLPFVGMLQTLLHPEGIALVAHQTRRPLVLDPETGVPGLSRRDEPYEAFQAAVRAAGLVPRQLGALDAGGSAGPLYLSALAWEQAYIATLEPVARLRPLKG</sequence>
<accession>A0A3M7KSL0</accession>
<dbReference type="SUPFAM" id="SSF51445">
    <property type="entry name" value="(Trans)glycosidases"/>
    <property type="match status" value="1"/>
</dbReference>
<organism evidence="11 12">
    <name type="scientific">Auxenochlorella protothecoides</name>
    <name type="common">Green microalga</name>
    <name type="synonym">Chlorella protothecoides</name>
    <dbReference type="NCBI Taxonomy" id="3075"/>
    <lineage>
        <taxon>Eukaryota</taxon>
        <taxon>Viridiplantae</taxon>
        <taxon>Chlorophyta</taxon>
        <taxon>core chlorophytes</taxon>
        <taxon>Trebouxiophyceae</taxon>
        <taxon>Chlorellales</taxon>
        <taxon>Chlorellaceae</taxon>
        <taxon>Auxenochlorella</taxon>
    </lineage>
</organism>
<evidence type="ECO:0000313" key="12">
    <source>
        <dbReference type="Proteomes" id="UP000279271"/>
    </source>
</evidence>
<feature type="chain" id="PRO_5018001078" description="mannan endo-1,4-beta-mannosidase" evidence="9">
    <location>
        <begin position="16"/>
        <end position="776"/>
    </location>
</feature>
<keyword evidence="8" id="KW-0326">Glycosidase</keyword>
<dbReference type="InterPro" id="IPR045053">
    <property type="entry name" value="MAN-like"/>
</dbReference>
<feature type="signal peptide" evidence="9">
    <location>
        <begin position="1"/>
        <end position="15"/>
    </location>
</feature>
<dbReference type="EMBL" id="QOKY01000202">
    <property type="protein sequence ID" value="RMZ52695.1"/>
    <property type="molecule type" value="Genomic_DNA"/>
</dbReference>
<dbReference type="PANTHER" id="PTHR31451">
    <property type="match status" value="1"/>
</dbReference>
<dbReference type="GO" id="GO:0016985">
    <property type="term" value="F:mannan endo-1,4-beta-mannosidase activity"/>
    <property type="evidence" value="ECO:0007669"/>
    <property type="project" value="UniProtKB-EC"/>
</dbReference>
<dbReference type="AlphaFoldDB" id="A0A3M7KSL0"/>
<dbReference type="InterPro" id="IPR017853">
    <property type="entry name" value="GH"/>
</dbReference>
<proteinExistence type="inferred from homology"/>
<dbReference type="Proteomes" id="UP000279271">
    <property type="component" value="Unassembled WGS sequence"/>
</dbReference>
<keyword evidence="6 9" id="KW-0732">Signal</keyword>
<dbReference type="PANTHER" id="PTHR31451:SF39">
    <property type="entry name" value="MANNAN ENDO-1,4-BETA-MANNOSIDASE 1"/>
    <property type="match status" value="1"/>
</dbReference>
<keyword evidence="5" id="KW-0964">Secreted</keyword>
<evidence type="ECO:0000256" key="9">
    <source>
        <dbReference type="SAM" id="SignalP"/>
    </source>
</evidence>
<dbReference type="EC" id="3.2.1.78" evidence="4"/>
<dbReference type="GO" id="GO:0000272">
    <property type="term" value="P:polysaccharide catabolic process"/>
    <property type="evidence" value="ECO:0007669"/>
    <property type="project" value="InterPro"/>
</dbReference>
<evidence type="ECO:0000256" key="1">
    <source>
        <dbReference type="ARBA" id="ARBA00001678"/>
    </source>
</evidence>
<feature type="domain" description="Glycoside hydrolase family 5" evidence="10">
    <location>
        <begin position="55"/>
        <end position="357"/>
    </location>
</feature>
<protein>
    <recommendedName>
        <fullName evidence="4">mannan endo-1,4-beta-mannosidase</fullName>
        <ecNumber evidence="4">3.2.1.78</ecNumber>
    </recommendedName>
</protein>
<comment type="subcellular location">
    <subcellularLocation>
        <location evidence="2">Secreted</location>
    </subcellularLocation>
</comment>
<dbReference type="Gene3D" id="3.40.50.150">
    <property type="entry name" value="Vaccinia Virus protein VP39"/>
    <property type="match status" value="1"/>
</dbReference>
<dbReference type="CDD" id="cd02440">
    <property type="entry name" value="AdoMet_MTases"/>
    <property type="match status" value="1"/>
</dbReference>
<evidence type="ECO:0000256" key="8">
    <source>
        <dbReference type="ARBA" id="ARBA00023295"/>
    </source>
</evidence>
<evidence type="ECO:0000256" key="5">
    <source>
        <dbReference type="ARBA" id="ARBA00022525"/>
    </source>
</evidence>
<dbReference type="InterPro" id="IPR029063">
    <property type="entry name" value="SAM-dependent_MTases_sf"/>
</dbReference>
<evidence type="ECO:0000259" key="10">
    <source>
        <dbReference type="Pfam" id="PF26410"/>
    </source>
</evidence>
<comment type="catalytic activity">
    <reaction evidence="1">
        <text>Random hydrolysis of (1-&gt;4)-beta-D-mannosidic linkages in mannans, galactomannans and glucomannans.</text>
        <dbReference type="EC" id="3.2.1.78"/>
    </reaction>
</comment>
<feature type="non-terminal residue" evidence="11">
    <location>
        <position position="1"/>
    </location>
</feature>
<dbReference type="InterPro" id="IPR019410">
    <property type="entry name" value="Methyltransf_16"/>
</dbReference>
<dbReference type="Gene3D" id="3.20.20.80">
    <property type="entry name" value="Glycosidases"/>
    <property type="match status" value="1"/>
</dbReference>
<evidence type="ECO:0000256" key="2">
    <source>
        <dbReference type="ARBA" id="ARBA00004613"/>
    </source>
</evidence>
<dbReference type="InterPro" id="IPR001547">
    <property type="entry name" value="Glyco_hydro_5"/>
</dbReference>
<name>A0A3M7KSL0_AUXPR</name>
<dbReference type="Pfam" id="PF10294">
    <property type="entry name" value="Methyltransf_16"/>
    <property type="match status" value="1"/>
</dbReference>
<keyword evidence="7" id="KW-0378">Hydrolase</keyword>